<evidence type="ECO:0000313" key="2">
    <source>
        <dbReference type="EMBL" id="KAF0719275.1"/>
    </source>
</evidence>
<dbReference type="EMBL" id="VJMH01000081">
    <property type="protein sequence ID" value="KAF0719275.1"/>
    <property type="molecule type" value="Genomic_DNA"/>
</dbReference>
<dbReference type="Proteomes" id="UP000332933">
    <property type="component" value="Unassembled WGS sequence"/>
</dbReference>
<evidence type="ECO:0000313" key="3">
    <source>
        <dbReference type="EMBL" id="VFT78381.1"/>
    </source>
</evidence>
<keyword evidence="4" id="KW-1185">Reference proteome</keyword>
<dbReference type="AlphaFoldDB" id="A0A485K4Y7"/>
<protein>
    <submittedName>
        <fullName evidence="3">Aste57867_1161 protein</fullName>
    </submittedName>
</protein>
<gene>
    <name evidence="3" type="primary">Aste57867_1161</name>
    <name evidence="2" type="ORF">As57867_001160</name>
    <name evidence="3" type="ORF">ASTE57867_1161</name>
</gene>
<reference evidence="3 4" key="1">
    <citation type="submission" date="2019-03" db="EMBL/GenBank/DDBJ databases">
        <authorList>
            <person name="Gaulin E."/>
            <person name="Dumas B."/>
        </authorList>
    </citation>
    <scope>NUCLEOTIDE SEQUENCE [LARGE SCALE GENOMIC DNA]</scope>
    <source>
        <strain evidence="3">CBS 568.67</strain>
    </source>
</reference>
<organism evidence="3 4">
    <name type="scientific">Aphanomyces stellatus</name>
    <dbReference type="NCBI Taxonomy" id="120398"/>
    <lineage>
        <taxon>Eukaryota</taxon>
        <taxon>Sar</taxon>
        <taxon>Stramenopiles</taxon>
        <taxon>Oomycota</taxon>
        <taxon>Saprolegniomycetes</taxon>
        <taxon>Saprolegniales</taxon>
        <taxon>Verrucalvaceae</taxon>
        <taxon>Aphanomyces</taxon>
    </lineage>
</organism>
<evidence type="ECO:0000256" key="1">
    <source>
        <dbReference type="SAM" id="MobiDB-lite"/>
    </source>
</evidence>
<feature type="region of interest" description="Disordered" evidence="1">
    <location>
        <begin position="1"/>
        <end position="26"/>
    </location>
</feature>
<dbReference type="OrthoDB" id="73825at2759"/>
<reference evidence="2" key="2">
    <citation type="submission" date="2019-06" db="EMBL/GenBank/DDBJ databases">
        <title>Genomics analysis of Aphanomyces spp. identifies a new class of oomycete effector associated with host adaptation.</title>
        <authorList>
            <person name="Gaulin E."/>
        </authorList>
    </citation>
    <scope>NUCLEOTIDE SEQUENCE</scope>
    <source>
        <strain evidence="2">CBS 578.67</strain>
    </source>
</reference>
<name>A0A485K4Y7_9STRA</name>
<sequence length="419" mass="47227">MHQDEARAAAAQRQLERRRKANRERQREYRRLDLEELATLKCRAATLEQQWAALTVHAKRDVMAMLPWQDVAAGLGDDAALAKTQNQALRDQIHAYGALGLSSSATGWRSVTLPADDAARCHAADWLTQRLYHNVDGTFQSNRFPPAVSLSDEPFYDIHVHLDDGLFQFVVRSQRVVPVGLAHAAHLFRAFDADVENVGIENSTGNWVARVDEPLFRDELPTVVYGRQTLIKGVEQHYLCRQFAASADRIVVVGQNIVQDDKYPTAQTRGMYEETGWRSIDRLSETACLVRDCITVTPLRTSDGYLSLDAYAEFFGVEADMEREHLTVPNFRRRLTRFFGYIDRDLRDYMTPDIEEAVADKNQMLGPSSTNNEPSTNKSCDLSNLTELAQIATSPRMSTANLVVQVMGSNEIDDDVSLF</sequence>
<feature type="compositionally biased region" description="Polar residues" evidence="1">
    <location>
        <begin position="365"/>
        <end position="379"/>
    </location>
</feature>
<feature type="region of interest" description="Disordered" evidence="1">
    <location>
        <begin position="360"/>
        <end position="379"/>
    </location>
</feature>
<accession>A0A485K4Y7</accession>
<evidence type="ECO:0000313" key="4">
    <source>
        <dbReference type="Proteomes" id="UP000332933"/>
    </source>
</evidence>
<dbReference type="EMBL" id="CAADRA010000081">
    <property type="protein sequence ID" value="VFT78381.1"/>
    <property type="molecule type" value="Genomic_DNA"/>
</dbReference>
<proteinExistence type="predicted"/>